<organism evidence="2">
    <name type="scientific">Clostridioides difficile</name>
    <name type="common">Peptoclostridium difficile</name>
    <dbReference type="NCBI Taxonomy" id="1496"/>
    <lineage>
        <taxon>Bacteria</taxon>
        <taxon>Bacillati</taxon>
        <taxon>Bacillota</taxon>
        <taxon>Clostridia</taxon>
        <taxon>Peptostreptococcales</taxon>
        <taxon>Peptostreptococcaceae</taxon>
        <taxon>Clostridioides</taxon>
    </lineage>
</organism>
<reference evidence="2" key="1">
    <citation type="journal article" date="2018" name="Sci. Rep.">
        <title>Novel Clade C-I Clostridium difficile strains escape diagnostic tests, differ in pathogenicity potential and carry toxins on extrachromosomal elements.</title>
        <authorList>
            <person name="Ramirez-Vargas G."/>
            <person name="Lopez-Urena D."/>
            <person name="Badilla A."/>
            <person name="Orozco-Aguilar J."/>
            <person name="Murillo T."/>
            <person name="Rojas P."/>
            <person name="Riedel T."/>
            <person name="Overmann J."/>
            <person name="Gonzalez G."/>
            <person name="Chaves-Olarte E."/>
            <person name="Quesada-Gomez C."/>
            <person name="Rodriguez C."/>
        </authorList>
    </citation>
    <scope>NUCLEOTIDE SEQUENCE</scope>
    <source>
        <strain evidence="2">HSJD-312</strain>
        <plasmid evidence="2">pHSJD-312</plasmid>
    </source>
</reference>
<proteinExistence type="predicted"/>
<name>A0A386JC99_CLODI</name>
<dbReference type="RefSeq" id="WP_021382315.1">
    <property type="nucleotide sequence ID" value="NZ_LJCL01000008.1"/>
</dbReference>
<evidence type="ECO:0000313" key="2">
    <source>
        <dbReference type="EMBL" id="AYD68735.1"/>
    </source>
</evidence>
<dbReference type="AlphaFoldDB" id="A0A386JC99"/>
<dbReference type="EMBL" id="MG973074">
    <property type="protein sequence ID" value="AYD68735.1"/>
    <property type="molecule type" value="Genomic_DNA"/>
</dbReference>
<accession>A0A386JC99</accession>
<evidence type="ECO:0000256" key="1">
    <source>
        <dbReference type="SAM" id="Phobius"/>
    </source>
</evidence>
<gene>
    <name evidence="2" type="ORF">pHSJD-312_00114</name>
</gene>
<feature type="transmembrane region" description="Helical" evidence="1">
    <location>
        <begin position="43"/>
        <end position="63"/>
    </location>
</feature>
<keyword evidence="2" id="KW-0614">Plasmid</keyword>
<sequence length="67" mass="7640">MNDDEKTVKENTSKKHSIIDYIKVAILLIFLMILPVLTDPKSFANIVGVQIFVILVLIINIVMKNDR</sequence>
<feature type="transmembrane region" description="Helical" evidence="1">
    <location>
        <begin position="21"/>
        <end position="37"/>
    </location>
</feature>
<keyword evidence="1" id="KW-1133">Transmembrane helix</keyword>
<keyword evidence="1" id="KW-0472">Membrane</keyword>
<protein>
    <submittedName>
        <fullName evidence="2">Uncharacterized protein</fullName>
    </submittedName>
</protein>
<keyword evidence="1" id="KW-0812">Transmembrane</keyword>
<geneLocation type="plasmid" evidence="2">
    <name>pHSJD-312</name>
</geneLocation>